<protein>
    <submittedName>
        <fullName evidence="2">Uncharacterized protein</fullName>
    </submittedName>
</protein>
<keyword evidence="3" id="KW-1185">Reference proteome</keyword>
<dbReference type="EMBL" id="JAYMYS010000006">
    <property type="protein sequence ID" value="KAK7389530.1"/>
    <property type="molecule type" value="Genomic_DNA"/>
</dbReference>
<evidence type="ECO:0000313" key="2">
    <source>
        <dbReference type="EMBL" id="KAK7389530.1"/>
    </source>
</evidence>
<reference evidence="2 3" key="1">
    <citation type="submission" date="2024-01" db="EMBL/GenBank/DDBJ databases">
        <title>The genomes of 5 underutilized Papilionoideae crops provide insights into root nodulation and disease resistanc.</title>
        <authorList>
            <person name="Jiang F."/>
        </authorList>
    </citation>
    <scope>NUCLEOTIDE SEQUENCE [LARGE SCALE GENOMIC DNA]</scope>
    <source>
        <strain evidence="2">DUOXIRENSHENG_FW03</strain>
        <tissue evidence="2">Leaves</tissue>
    </source>
</reference>
<comment type="caution">
    <text evidence="2">The sequence shown here is derived from an EMBL/GenBank/DDBJ whole genome shotgun (WGS) entry which is preliminary data.</text>
</comment>
<feature type="compositionally biased region" description="Basic and acidic residues" evidence="1">
    <location>
        <begin position="23"/>
        <end position="44"/>
    </location>
</feature>
<dbReference type="AlphaFoldDB" id="A0AAN9S4T7"/>
<sequence length="96" mass="10890">MVWGVRRNSDREKQKRERRRKQRENEKIGVERRREGVQENRGEGSRTLANRLRHPWRSSSSPSRNLSGDLELPLLDFPAAGNGSGAGEKPSGVGVR</sequence>
<evidence type="ECO:0000256" key="1">
    <source>
        <dbReference type="SAM" id="MobiDB-lite"/>
    </source>
</evidence>
<feature type="compositionally biased region" description="Low complexity" evidence="1">
    <location>
        <begin position="57"/>
        <end position="67"/>
    </location>
</feature>
<proteinExistence type="predicted"/>
<feature type="region of interest" description="Disordered" evidence="1">
    <location>
        <begin position="1"/>
        <end position="96"/>
    </location>
</feature>
<gene>
    <name evidence="2" type="ORF">VNO78_24654</name>
</gene>
<accession>A0AAN9S4T7</accession>
<evidence type="ECO:0000313" key="3">
    <source>
        <dbReference type="Proteomes" id="UP001386955"/>
    </source>
</evidence>
<dbReference type="Proteomes" id="UP001386955">
    <property type="component" value="Unassembled WGS sequence"/>
</dbReference>
<organism evidence="2 3">
    <name type="scientific">Psophocarpus tetragonolobus</name>
    <name type="common">Winged bean</name>
    <name type="synonym">Dolichos tetragonolobus</name>
    <dbReference type="NCBI Taxonomy" id="3891"/>
    <lineage>
        <taxon>Eukaryota</taxon>
        <taxon>Viridiplantae</taxon>
        <taxon>Streptophyta</taxon>
        <taxon>Embryophyta</taxon>
        <taxon>Tracheophyta</taxon>
        <taxon>Spermatophyta</taxon>
        <taxon>Magnoliopsida</taxon>
        <taxon>eudicotyledons</taxon>
        <taxon>Gunneridae</taxon>
        <taxon>Pentapetalae</taxon>
        <taxon>rosids</taxon>
        <taxon>fabids</taxon>
        <taxon>Fabales</taxon>
        <taxon>Fabaceae</taxon>
        <taxon>Papilionoideae</taxon>
        <taxon>50 kb inversion clade</taxon>
        <taxon>NPAAA clade</taxon>
        <taxon>indigoferoid/millettioid clade</taxon>
        <taxon>Phaseoleae</taxon>
        <taxon>Psophocarpus</taxon>
    </lineage>
</organism>
<name>A0AAN9S4T7_PSOTE</name>